<dbReference type="KEGG" id="dcr:108206157"/>
<dbReference type="OrthoDB" id="38125at2759"/>
<dbReference type="GO" id="GO:0048759">
    <property type="term" value="P:xylem vessel member cell differentiation"/>
    <property type="evidence" value="ECO:0007669"/>
    <property type="project" value="EnsemblPlants"/>
</dbReference>
<dbReference type="FunFam" id="3.40.50.150:FF:000088">
    <property type="entry name" value="Polyamine aminopropyltransferase"/>
    <property type="match status" value="1"/>
</dbReference>
<dbReference type="InterPro" id="IPR001045">
    <property type="entry name" value="Spermi_synthase"/>
</dbReference>
<keyword evidence="2" id="KW-0808">Transferase</keyword>
<evidence type="ECO:0000256" key="2">
    <source>
        <dbReference type="ARBA" id="ARBA00022679"/>
    </source>
</evidence>
<name>A0A166FTF1_DAUCS</name>
<dbReference type="OMA" id="WIPSFGY"/>
<evidence type="ECO:0000313" key="7">
    <source>
        <dbReference type="EMBL" id="WOG81484.1"/>
    </source>
</evidence>
<dbReference type="HAMAP" id="MF_00198">
    <property type="entry name" value="Spermidine_synth"/>
    <property type="match status" value="1"/>
</dbReference>
<dbReference type="EC" id="2.5.1.79" evidence="5"/>
<dbReference type="InterPro" id="IPR030374">
    <property type="entry name" value="PABS"/>
</dbReference>
<evidence type="ECO:0000256" key="4">
    <source>
        <dbReference type="ARBA" id="ARBA00048874"/>
    </source>
</evidence>
<dbReference type="GO" id="GO:0006596">
    <property type="term" value="P:polyamine biosynthetic process"/>
    <property type="evidence" value="ECO:0007669"/>
    <property type="project" value="UniProtKB-UniRule"/>
</dbReference>
<feature type="domain" description="PABS" evidence="6">
    <location>
        <begin position="37"/>
        <end position="274"/>
    </location>
</feature>
<organism evidence="7 8">
    <name type="scientific">Daucus carota subsp. sativus</name>
    <name type="common">Carrot</name>
    <dbReference type="NCBI Taxonomy" id="79200"/>
    <lineage>
        <taxon>Eukaryota</taxon>
        <taxon>Viridiplantae</taxon>
        <taxon>Streptophyta</taxon>
        <taxon>Embryophyta</taxon>
        <taxon>Tracheophyta</taxon>
        <taxon>Spermatophyta</taxon>
        <taxon>Magnoliopsida</taxon>
        <taxon>eudicotyledons</taxon>
        <taxon>Gunneridae</taxon>
        <taxon>Pentapetalae</taxon>
        <taxon>asterids</taxon>
        <taxon>campanulids</taxon>
        <taxon>Apiales</taxon>
        <taxon>Apiaceae</taxon>
        <taxon>Apioideae</taxon>
        <taxon>Scandiceae</taxon>
        <taxon>Daucinae</taxon>
        <taxon>Daucus</taxon>
        <taxon>Daucus sect. Daucus</taxon>
    </lineage>
</organism>
<reference evidence="7" key="2">
    <citation type="submission" date="2022-03" db="EMBL/GenBank/DDBJ databases">
        <title>Draft title - Genomic analysis of global carrot germplasm unveils the trajectory of domestication and the origin of high carotenoid orange carrot.</title>
        <authorList>
            <person name="Iorizzo M."/>
            <person name="Ellison S."/>
            <person name="Senalik D."/>
            <person name="Macko-Podgorni A."/>
            <person name="Grzebelus D."/>
            <person name="Bostan H."/>
            <person name="Rolling W."/>
            <person name="Curaba J."/>
            <person name="Simon P."/>
        </authorList>
    </citation>
    <scope>NUCLEOTIDE SEQUENCE</scope>
    <source>
        <tissue evidence="7">Leaf</tissue>
    </source>
</reference>
<dbReference type="InterPro" id="IPR029063">
    <property type="entry name" value="SAM-dependent_MTases_sf"/>
</dbReference>
<dbReference type="Gene3D" id="3.40.50.150">
    <property type="entry name" value="Vaccinia Virus protein VP39"/>
    <property type="match status" value="1"/>
</dbReference>
<dbReference type="PANTHER" id="PTHR43317:SF1">
    <property type="entry name" value="THERMOSPERMINE SYNTHASE ACAULIS5"/>
    <property type="match status" value="1"/>
</dbReference>
<dbReference type="InterPro" id="IPR037163">
    <property type="entry name" value="Spermidine_synt_N_sf"/>
</dbReference>
<dbReference type="InterPro" id="IPR035246">
    <property type="entry name" value="Spermidine_synt_N"/>
</dbReference>
<protein>
    <recommendedName>
        <fullName evidence="5">thermospermine synthase</fullName>
        <ecNumber evidence="5">2.5.1.79</ecNumber>
    </recommendedName>
</protein>
<sequence length="342" mass="38807">MGEAVEFLQYSNGFGHHKIDEGLLMINREAYPQISHDSWFEEEIDVDLKWSFALNSVLHRGRSEYQDIVLLDTKRFGKVLVLDGKMQSAEIDEFIYHECLIHPSLLCHPNPKSMFIMGGGEGSAVREALKHKSIEKVVMCDIDEEVVDFCRRHLSANKEAFSSSKLDLVINDAKVGLEERKEKFDIIVGDLADPVEGGPCYQLYTKSFYEKILKPKLNHSGIFVTQAGPAGVFTHKEVFSSIYNTIRQVFKYVVVYTAHVPSFADTWGWVMASDQPICVDAVNIDKKIQERIDGELDYLNGAMLYSSTILNKTISQTLKNETHVYTEENARFIPGHGVAYRI</sequence>
<gene>
    <name evidence="7" type="ORF">DCAR_0100633</name>
</gene>
<dbReference type="GO" id="GO:0009926">
    <property type="term" value="P:auxin polar transport"/>
    <property type="evidence" value="ECO:0007669"/>
    <property type="project" value="EnsemblPlants"/>
</dbReference>
<reference evidence="7" key="1">
    <citation type="journal article" date="2016" name="Nat. Genet.">
        <title>A high-quality carrot genome assembly provides new insights into carotenoid accumulation and asterid genome evolution.</title>
        <authorList>
            <person name="Iorizzo M."/>
            <person name="Ellison S."/>
            <person name="Senalik D."/>
            <person name="Zeng P."/>
            <person name="Satapoomin P."/>
            <person name="Huang J."/>
            <person name="Bowman M."/>
            <person name="Iovene M."/>
            <person name="Sanseverino W."/>
            <person name="Cavagnaro P."/>
            <person name="Yildiz M."/>
            <person name="Macko-Podgorni A."/>
            <person name="Moranska E."/>
            <person name="Grzebelus E."/>
            <person name="Grzebelus D."/>
            <person name="Ashrafi H."/>
            <person name="Zheng Z."/>
            <person name="Cheng S."/>
            <person name="Spooner D."/>
            <person name="Van Deynze A."/>
            <person name="Simon P."/>
        </authorList>
    </citation>
    <scope>NUCLEOTIDE SEQUENCE</scope>
    <source>
        <tissue evidence="7">Leaf</tissue>
    </source>
</reference>
<evidence type="ECO:0000259" key="6">
    <source>
        <dbReference type="PROSITE" id="PS51006"/>
    </source>
</evidence>
<dbReference type="Gramene" id="KZN08152">
    <property type="protein sequence ID" value="KZN08152"/>
    <property type="gene ID" value="DCAR_000821"/>
</dbReference>
<dbReference type="NCBIfam" id="NF037959">
    <property type="entry name" value="MFS_SpdSyn"/>
    <property type="match status" value="1"/>
</dbReference>
<evidence type="ECO:0000256" key="5">
    <source>
        <dbReference type="ARBA" id="ARBA00049721"/>
    </source>
</evidence>
<dbReference type="GO" id="GO:0010487">
    <property type="term" value="F:thermospermine synthase activity"/>
    <property type="evidence" value="ECO:0007669"/>
    <property type="project" value="UniProtKB-EC"/>
</dbReference>
<dbReference type="SUPFAM" id="SSF53335">
    <property type="entry name" value="S-adenosyl-L-methionine-dependent methyltransferases"/>
    <property type="match status" value="1"/>
</dbReference>
<evidence type="ECO:0000256" key="1">
    <source>
        <dbReference type="ARBA" id="ARBA00007867"/>
    </source>
</evidence>
<dbReference type="Pfam" id="PF17284">
    <property type="entry name" value="Spermine_synt_N"/>
    <property type="match status" value="1"/>
</dbReference>
<dbReference type="AlphaFoldDB" id="A0A166FTF1"/>
<keyword evidence="8" id="KW-1185">Reference proteome</keyword>
<dbReference type="PANTHER" id="PTHR43317">
    <property type="entry name" value="THERMOSPERMINE SYNTHASE ACAULIS5"/>
    <property type="match status" value="1"/>
</dbReference>
<accession>A0A166FTF1</accession>
<comment type="catalytic activity">
    <reaction evidence="4">
        <text>S-adenosyl 3-(methylsulfanyl)propylamine + spermidine = thermospermine + S-methyl-5'-thioadenosine + H(+)</text>
        <dbReference type="Rhea" id="RHEA:30515"/>
        <dbReference type="ChEBI" id="CHEBI:15378"/>
        <dbReference type="ChEBI" id="CHEBI:17509"/>
        <dbReference type="ChEBI" id="CHEBI:57443"/>
        <dbReference type="ChEBI" id="CHEBI:57834"/>
        <dbReference type="ChEBI" id="CHEBI:59903"/>
        <dbReference type="EC" id="2.5.1.79"/>
    </reaction>
</comment>
<dbReference type="CDD" id="cd02440">
    <property type="entry name" value="AdoMet_MTases"/>
    <property type="match status" value="1"/>
</dbReference>
<dbReference type="EMBL" id="CP093343">
    <property type="protein sequence ID" value="WOG81484.1"/>
    <property type="molecule type" value="Genomic_DNA"/>
</dbReference>
<dbReference type="GO" id="GO:0016768">
    <property type="term" value="F:spermine synthase activity"/>
    <property type="evidence" value="ECO:0007669"/>
    <property type="project" value="EnsemblPlants"/>
</dbReference>
<proteinExistence type="inferred from homology"/>
<dbReference type="Gene3D" id="2.30.140.10">
    <property type="entry name" value="Spermidine synthase, tetramerisation domain"/>
    <property type="match status" value="1"/>
</dbReference>
<comment type="similarity">
    <text evidence="1">Belongs to the spermidine/spermine synthase family.</text>
</comment>
<dbReference type="Proteomes" id="UP000077755">
    <property type="component" value="Chromosome 1"/>
</dbReference>
<evidence type="ECO:0000256" key="3">
    <source>
        <dbReference type="ARBA" id="ARBA00023115"/>
    </source>
</evidence>
<dbReference type="Pfam" id="PF01564">
    <property type="entry name" value="Spermine_synth"/>
    <property type="match status" value="1"/>
</dbReference>
<evidence type="ECO:0000313" key="8">
    <source>
        <dbReference type="Proteomes" id="UP000077755"/>
    </source>
</evidence>
<keyword evidence="3" id="KW-0620">Polyamine biosynthesis</keyword>
<dbReference type="PROSITE" id="PS51006">
    <property type="entry name" value="PABS_2"/>
    <property type="match status" value="1"/>
</dbReference>